<keyword evidence="2" id="KW-0802">TPR repeat</keyword>
<dbReference type="PANTHER" id="PTHR45641">
    <property type="entry name" value="TETRATRICOPEPTIDE REPEAT PROTEIN (AFU_ORTHOLOGUE AFUA_6G03870)"/>
    <property type="match status" value="1"/>
</dbReference>
<evidence type="ECO:0000256" key="2">
    <source>
        <dbReference type="ARBA" id="ARBA00022803"/>
    </source>
</evidence>
<dbReference type="Gene3D" id="1.25.40.10">
    <property type="entry name" value="Tetratricopeptide repeat domain"/>
    <property type="match status" value="1"/>
</dbReference>
<protein>
    <recommendedName>
        <fullName evidence="4">Kinesin light chain</fullName>
    </recommendedName>
</protein>
<organism evidence="3">
    <name type="scientific">Ditylum brightwellii</name>
    <dbReference type="NCBI Taxonomy" id="49249"/>
    <lineage>
        <taxon>Eukaryota</taxon>
        <taxon>Sar</taxon>
        <taxon>Stramenopiles</taxon>
        <taxon>Ochrophyta</taxon>
        <taxon>Bacillariophyta</taxon>
        <taxon>Mediophyceae</taxon>
        <taxon>Lithodesmiophycidae</taxon>
        <taxon>Lithodesmiales</taxon>
        <taxon>Lithodesmiaceae</taxon>
        <taxon>Ditylum</taxon>
    </lineage>
</organism>
<reference evidence="3" key="1">
    <citation type="submission" date="2021-01" db="EMBL/GenBank/DDBJ databases">
        <authorList>
            <person name="Corre E."/>
            <person name="Pelletier E."/>
            <person name="Niang G."/>
            <person name="Scheremetjew M."/>
            <person name="Finn R."/>
            <person name="Kale V."/>
            <person name="Holt S."/>
            <person name="Cochrane G."/>
            <person name="Meng A."/>
            <person name="Brown T."/>
            <person name="Cohen L."/>
        </authorList>
    </citation>
    <scope>NUCLEOTIDE SEQUENCE</scope>
    <source>
        <strain evidence="3">GSO104</strain>
    </source>
</reference>
<sequence>MRCPAKACQGNNVQAEALRYAQAEALYRQCWEVRKKTLGEDHPETLISLNRSLNNMANALSSQGNNVQAEALRLCPSQQCWEVHRGTARRRHWGKITQKHCHAEHPQQCCMRLNSISLNNMAVALSRQGNYVQA</sequence>
<keyword evidence="1" id="KW-0677">Repeat</keyword>
<proteinExistence type="predicted"/>
<evidence type="ECO:0008006" key="4">
    <source>
        <dbReference type="Google" id="ProtNLM"/>
    </source>
</evidence>
<dbReference type="EMBL" id="HBNS01021389">
    <property type="protein sequence ID" value="CAE4611157.1"/>
    <property type="molecule type" value="Transcribed_RNA"/>
</dbReference>
<dbReference type="PANTHER" id="PTHR45641:SF19">
    <property type="entry name" value="NEPHROCYSTIN-3"/>
    <property type="match status" value="1"/>
</dbReference>
<evidence type="ECO:0000313" key="3">
    <source>
        <dbReference type="EMBL" id="CAE4611157.1"/>
    </source>
</evidence>
<evidence type="ECO:0000256" key="1">
    <source>
        <dbReference type="ARBA" id="ARBA00022737"/>
    </source>
</evidence>
<name>A0A7S4VHD6_9STRA</name>
<gene>
    <name evidence="3" type="ORF">DBRI00130_LOCUS16954</name>
</gene>
<accession>A0A7S4VHD6</accession>
<dbReference type="Pfam" id="PF13374">
    <property type="entry name" value="TPR_10"/>
    <property type="match status" value="1"/>
</dbReference>
<dbReference type="InterPro" id="IPR011990">
    <property type="entry name" value="TPR-like_helical_dom_sf"/>
</dbReference>
<dbReference type="SUPFAM" id="SSF48452">
    <property type="entry name" value="TPR-like"/>
    <property type="match status" value="1"/>
</dbReference>
<dbReference type="AlphaFoldDB" id="A0A7S4VHD6"/>